<keyword evidence="4" id="KW-1185">Reference proteome</keyword>
<keyword evidence="1" id="KW-0813">Transport</keyword>
<reference evidence="3" key="1">
    <citation type="submission" date="2024-05" db="EMBL/GenBank/DDBJ databases">
        <title>Isolation and characterization of Sporomusa carbonis sp. nov., a carboxydotrophic hydrogenogen in the genus of Sporomusa isolated from a charcoal burning pile.</title>
        <authorList>
            <person name="Boeer T."/>
            <person name="Rosenbaum F."/>
            <person name="Eysell L."/>
            <person name="Mueller V."/>
            <person name="Daniel R."/>
            <person name="Poehlein A."/>
        </authorList>
    </citation>
    <scope>NUCLEOTIDE SEQUENCE [LARGE SCALE GENOMIC DNA]</scope>
    <source>
        <strain evidence="3">DSM 3132</strain>
    </source>
</reference>
<name>A0ABZ3J2A9_SPOA4</name>
<dbReference type="Pfam" id="PF03390">
    <property type="entry name" value="2HCT"/>
    <property type="match status" value="1"/>
</dbReference>
<feature type="transmembrane region" description="Helical" evidence="2">
    <location>
        <begin position="20"/>
        <end position="41"/>
    </location>
</feature>
<protein>
    <submittedName>
        <fullName evidence="3">Citrate/malate transporter</fullName>
    </submittedName>
</protein>
<dbReference type="Proteomes" id="UP000216052">
    <property type="component" value="Chromosome"/>
</dbReference>
<organism evidence="3 4">
    <name type="scientific">Sporomusa acidovorans (strain ATCC 49682 / DSM 3132 / Mol)</name>
    <dbReference type="NCBI Taxonomy" id="1123286"/>
    <lineage>
        <taxon>Bacteria</taxon>
        <taxon>Bacillati</taxon>
        <taxon>Bacillota</taxon>
        <taxon>Negativicutes</taxon>
        <taxon>Selenomonadales</taxon>
        <taxon>Sporomusaceae</taxon>
        <taxon>Sporomusa</taxon>
    </lineage>
</organism>
<feature type="transmembrane region" description="Helical" evidence="2">
    <location>
        <begin position="204"/>
        <end position="226"/>
    </location>
</feature>
<dbReference type="InterPro" id="IPR004679">
    <property type="entry name" value="2-OHcarboxylate_transport"/>
</dbReference>
<evidence type="ECO:0000313" key="4">
    <source>
        <dbReference type="Proteomes" id="UP000216052"/>
    </source>
</evidence>
<dbReference type="PIRSF" id="PIRSF005348">
    <property type="entry name" value="YxkH"/>
    <property type="match status" value="1"/>
</dbReference>
<evidence type="ECO:0000256" key="1">
    <source>
        <dbReference type="PIRNR" id="PIRNR005348"/>
    </source>
</evidence>
<dbReference type="RefSeq" id="WP_093797207.1">
    <property type="nucleotide sequence ID" value="NZ_CP155571.1"/>
</dbReference>
<gene>
    <name evidence="3" type="primary">cimH_1</name>
    <name evidence="3" type="ORF">SPACI_022420</name>
</gene>
<evidence type="ECO:0000313" key="3">
    <source>
        <dbReference type="EMBL" id="XFO72196.1"/>
    </source>
</evidence>
<feature type="transmembrane region" description="Helical" evidence="2">
    <location>
        <begin position="351"/>
        <end position="371"/>
    </location>
</feature>
<feature type="transmembrane region" description="Helical" evidence="2">
    <location>
        <begin position="140"/>
        <end position="162"/>
    </location>
</feature>
<evidence type="ECO:0000256" key="2">
    <source>
        <dbReference type="SAM" id="Phobius"/>
    </source>
</evidence>
<keyword evidence="1 2" id="KW-0472">Membrane</keyword>
<feature type="transmembrane region" description="Helical" evidence="2">
    <location>
        <begin position="112"/>
        <end position="134"/>
    </location>
</feature>
<accession>A0ABZ3J2A9</accession>
<sequence>MNIELSQEQSVWRKFGNFKVGIIPVKVYVPLCIITYLVMAAGKLPKDMLGAIPVMMLMGFTFAEIGKRIPILKNIGGAAMVTIFLPSYLVAHNLMPTPALNTITTFMKTTNFLYINIAMIVVGSILGMSRIVLIQGFIRMFFPLLIGTVVGAAAGVCIGMLLGYDAYHAFFFIVVPIMAGGIGEGAIPLSMGYAEILQSTPEQLFGQIVPAVMLGSLSGIILGGLLKTIGQKKPEYSGNGLLVKNDSIDISKELNEEKTINLAQMGAGALTAIGFYLLGVYVGAFIGIPGPIIMIFTAAVVKVCGLLPKEIEEGAYMIYRFFIVIVVFPLFIGVGAVLTSWKDIVAVLNPSYLITVFMTVFAMTASAFFVAKYLKMYPVEAAAVTACHSGQGSTGDIAILSAADRMVLMPFAQISTRIGGACMVIIATILMRYIQG</sequence>
<feature type="transmembrane region" description="Helical" evidence="2">
    <location>
        <begin position="414"/>
        <end position="434"/>
    </location>
</feature>
<dbReference type="PANTHER" id="PTHR40033:SF1">
    <property type="entry name" value="CITRATE-SODIUM SYMPORTER"/>
    <property type="match status" value="1"/>
</dbReference>
<proteinExistence type="inferred from homology"/>
<feature type="transmembrane region" description="Helical" evidence="2">
    <location>
        <begin position="169"/>
        <end position="192"/>
    </location>
</feature>
<keyword evidence="2" id="KW-0812">Transmembrane</keyword>
<feature type="transmembrane region" description="Helical" evidence="2">
    <location>
        <begin position="319"/>
        <end position="339"/>
    </location>
</feature>
<dbReference type="EMBL" id="CP155571">
    <property type="protein sequence ID" value="XFO72196.1"/>
    <property type="molecule type" value="Genomic_DNA"/>
</dbReference>
<keyword evidence="2" id="KW-1133">Transmembrane helix</keyword>
<feature type="transmembrane region" description="Helical" evidence="2">
    <location>
        <begin position="71"/>
        <end position="91"/>
    </location>
</feature>
<keyword evidence="1" id="KW-0769">Symport</keyword>
<comment type="similarity">
    <text evidence="1">Belongs to the 2-hydroxycarboxylate transporter (2-HCT) (TC 2.A.24) family.</text>
</comment>
<dbReference type="PANTHER" id="PTHR40033">
    <property type="entry name" value="NA(+)-MALATE SYMPORTER"/>
    <property type="match status" value="1"/>
</dbReference>